<name>A0A7W7GAP5_9ACTN</name>
<organism evidence="1 2">
    <name type="scientific">Sphaerisporangium siamense</name>
    <dbReference type="NCBI Taxonomy" id="795645"/>
    <lineage>
        <taxon>Bacteria</taxon>
        <taxon>Bacillati</taxon>
        <taxon>Actinomycetota</taxon>
        <taxon>Actinomycetes</taxon>
        <taxon>Streptosporangiales</taxon>
        <taxon>Streptosporangiaceae</taxon>
        <taxon>Sphaerisporangium</taxon>
    </lineage>
</organism>
<comment type="caution">
    <text evidence="1">The sequence shown here is derived from an EMBL/GenBank/DDBJ whole genome shotgun (WGS) entry which is preliminary data.</text>
</comment>
<reference evidence="1 2" key="1">
    <citation type="submission" date="2020-08" db="EMBL/GenBank/DDBJ databases">
        <title>Sequencing the genomes of 1000 actinobacteria strains.</title>
        <authorList>
            <person name="Klenk H.-P."/>
        </authorList>
    </citation>
    <scope>NUCLEOTIDE SEQUENCE [LARGE SCALE GENOMIC DNA]</scope>
    <source>
        <strain evidence="1 2">DSM 45784</strain>
    </source>
</reference>
<dbReference type="AlphaFoldDB" id="A0A7W7GAP5"/>
<evidence type="ECO:0000313" key="2">
    <source>
        <dbReference type="Proteomes" id="UP000542210"/>
    </source>
</evidence>
<dbReference type="RefSeq" id="WP_184882477.1">
    <property type="nucleotide sequence ID" value="NZ_BOOV01000033.1"/>
</dbReference>
<gene>
    <name evidence="1" type="ORF">BJ982_004136</name>
</gene>
<protein>
    <submittedName>
        <fullName evidence="1">Uncharacterized protein</fullName>
    </submittedName>
</protein>
<dbReference type="Proteomes" id="UP000542210">
    <property type="component" value="Unassembled WGS sequence"/>
</dbReference>
<dbReference type="EMBL" id="JACHND010000001">
    <property type="protein sequence ID" value="MBB4702592.1"/>
    <property type="molecule type" value="Genomic_DNA"/>
</dbReference>
<keyword evidence="2" id="KW-1185">Reference proteome</keyword>
<accession>A0A7W7GAP5</accession>
<evidence type="ECO:0000313" key="1">
    <source>
        <dbReference type="EMBL" id="MBB4702592.1"/>
    </source>
</evidence>
<sequence length="114" mass="12779">MTSYRDHETGGRATGRLVPQHVLYCRRHKWEFRITVDGPEAEARLAGTPLLSHPRYLKARQRVAEQLARYPGLPCHDSIVGTPDGRILVDGRPAPWGRSRLEFGDGLAPELLIA</sequence>
<proteinExistence type="predicted"/>